<organism evidence="2 3">
    <name type="scientific">Drosophila navojoa</name>
    <name type="common">Fruit fly</name>
    <dbReference type="NCBI Taxonomy" id="7232"/>
    <lineage>
        <taxon>Eukaryota</taxon>
        <taxon>Metazoa</taxon>
        <taxon>Ecdysozoa</taxon>
        <taxon>Arthropoda</taxon>
        <taxon>Hexapoda</taxon>
        <taxon>Insecta</taxon>
        <taxon>Pterygota</taxon>
        <taxon>Neoptera</taxon>
        <taxon>Endopterygota</taxon>
        <taxon>Diptera</taxon>
        <taxon>Brachycera</taxon>
        <taxon>Muscomorpha</taxon>
        <taxon>Ephydroidea</taxon>
        <taxon>Drosophilidae</taxon>
        <taxon>Drosophila</taxon>
    </lineage>
</organism>
<comment type="caution">
    <text evidence="2">The sequence shown here is derived from an EMBL/GenBank/DDBJ whole genome shotgun (WGS) entry which is preliminary data.</text>
</comment>
<evidence type="ECO:0000313" key="2">
    <source>
        <dbReference type="EMBL" id="TDG38225.1"/>
    </source>
</evidence>
<feature type="region of interest" description="Disordered" evidence="1">
    <location>
        <begin position="40"/>
        <end position="72"/>
    </location>
</feature>
<dbReference type="STRING" id="7232.A0A484ARM9"/>
<gene>
    <name evidence="2" type="ORF">AWZ03_015353</name>
</gene>
<proteinExistence type="predicted"/>
<reference evidence="2 3" key="1">
    <citation type="journal article" date="2019" name="J. Hered.">
        <title>An Improved Genome Assembly for Drosophila navojoa, the Basal Species in the mojavensis Cluster.</title>
        <authorList>
            <person name="Vanderlinde T."/>
            <person name="Dupim E.G."/>
            <person name="Nazario-Yepiz N.O."/>
            <person name="Carvalho A.B."/>
        </authorList>
    </citation>
    <scope>NUCLEOTIDE SEQUENCE [LARGE SCALE GENOMIC DNA]</scope>
    <source>
        <strain evidence="2">Navoj_Jal97</strain>
        <tissue evidence="2">Whole organism</tissue>
    </source>
</reference>
<dbReference type="Gene3D" id="6.10.250.2420">
    <property type="match status" value="1"/>
</dbReference>
<dbReference type="OrthoDB" id="6108017at2759"/>
<evidence type="ECO:0008006" key="4">
    <source>
        <dbReference type="Google" id="ProtNLM"/>
    </source>
</evidence>
<evidence type="ECO:0000256" key="1">
    <source>
        <dbReference type="SAM" id="MobiDB-lite"/>
    </source>
</evidence>
<accession>A0A484ARM9</accession>
<sequence length="72" mass="7941">QIEEAEEIAALNLAKFRKVQQELEDAEERADMAENAVAKLRAKNRSSASAGRAMSPVPMMKGRPKSNIQAEE</sequence>
<name>A0A484ARM9_DRONA</name>
<dbReference type="AlphaFoldDB" id="A0A484ARM9"/>
<feature type="non-terminal residue" evidence="2">
    <location>
        <position position="1"/>
    </location>
</feature>
<keyword evidence="3" id="KW-1185">Reference proteome</keyword>
<dbReference type="Proteomes" id="UP000295192">
    <property type="component" value="Unassembled WGS sequence"/>
</dbReference>
<dbReference type="EMBL" id="LSRL02007457">
    <property type="protein sequence ID" value="TDG38225.1"/>
    <property type="molecule type" value="Genomic_DNA"/>
</dbReference>
<protein>
    <recommendedName>
        <fullName evidence="4">Myosin heavy chain</fullName>
    </recommendedName>
</protein>
<evidence type="ECO:0000313" key="3">
    <source>
        <dbReference type="Proteomes" id="UP000295192"/>
    </source>
</evidence>